<name>A0A0R1K8F6_9LACO</name>
<proteinExistence type="predicted"/>
<dbReference type="PATRIC" id="fig|1423773.3.peg.1575"/>
<keyword evidence="1" id="KW-0732">Signal</keyword>
<keyword evidence="3" id="KW-1185">Reference proteome</keyword>
<evidence type="ECO:0000313" key="2">
    <source>
        <dbReference type="EMBL" id="KRK76178.1"/>
    </source>
</evidence>
<gene>
    <name evidence="2" type="ORF">FD30_GL001529</name>
</gene>
<accession>A0A0R1K8F6</accession>
<sequence length="265" mass="30716">MKLNKILLIPTIAILAFFLSSTQSQAKSYQIGNEQVPANKLYKFKYYQAIHSTKVRVQFEDGGHQFIKIPKGTILQGFKDNHTITLSLPLLNYSLYNKNRPHNRPYDFISSQISNHPQNFKRVSRPAYMPAYSSGLLFQGKMLANAQRRDTTLFHISTNGYVEYRKYSSGSQYKPKDKPTHQVKIQRTKVYGNTRELFLNKKFKGLSFKKVTQHGKVQYRLDVINLHQPFMTEGQSDDDVPSMYYSNYLVGGRKMYTEIANSELM</sequence>
<feature type="chain" id="PRO_5006406493" evidence="1">
    <location>
        <begin position="27"/>
        <end position="265"/>
    </location>
</feature>
<protein>
    <submittedName>
        <fullName evidence="2">Uncharacterized protein</fullName>
    </submittedName>
</protein>
<reference evidence="2 3" key="1">
    <citation type="journal article" date="2015" name="Genome Announc.">
        <title>Expanding the biotechnology potential of lactobacilli through comparative genomics of 213 strains and associated genera.</title>
        <authorList>
            <person name="Sun Z."/>
            <person name="Harris H.M."/>
            <person name="McCann A."/>
            <person name="Guo C."/>
            <person name="Argimon S."/>
            <person name="Zhang W."/>
            <person name="Yang X."/>
            <person name="Jeffery I.B."/>
            <person name="Cooney J.C."/>
            <person name="Kagawa T.F."/>
            <person name="Liu W."/>
            <person name="Song Y."/>
            <person name="Salvetti E."/>
            <person name="Wrobel A."/>
            <person name="Rasinkangas P."/>
            <person name="Parkhill J."/>
            <person name="Rea M.C."/>
            <person name="O'Sullivan O."/>
            <person name="Ritari J."/>
            <person name="Douillard F.P."/>
            <person name="Paul Ross R."/>
            <person name="Yang R."/>
            <person name="Briner A.E."/>
            <person name="Felis G.E."/>
            <person name="de Vos W.M."/>
            <person name="Barrangou R."/>
            <person name="Klaenhammer T.R."/>
            <person name="Caufield P.W."/>
            <person name="Cui Y."/>
            <person name="Zhang H."/>
            <person name="O'Toole P.W."/>
        </authorList>
    </citation>
    <scope>NUCLEOTIDE SEQUENCE [LARGE SCALE GENOMIC DNA]</scope>
    <source>
        <strain evidence="2 3">DSM 19117</strain>
    </source>
</reference>
<dbReference type="OrthoDB" id="2300155at2"/>
<evidence type="ECO:0000313" key="3">
    <source>
        <dbReference type="Proteomes" id="UP000051162"/>
    </source>
</evidence>
<feature type="signal peptide" evidence="1">
    <location>
        <begin position="1"/>
        <end position="26"/>
    </location>
</feature>
<dbReference type="AlphaFoldDB" id="A0A0R1K8F6"/>
<evidence type="ECO:0000256" key="1">
    <source>
        <dbReference type="SAM" id="SignalP"/>
    </source>
</evidence>
<dbReference type="RefSeq" id="WP_056944072.1">
    <property type="nucleotide sequence ID" value="NZ_AZDT01000024.1"/>
</dbReference>
<organism evidence="2 3">
    <name type="scientific">Levilactobacillus namurensis DSM 19117</name>
    <dbReference type="NCBI Taxonomy" id="1423773"/>
    <lineage>
        <taxon>Bacteria</taxon>
        <taxon>Bacillati</taxon>
        <taxon>Bacillota</taxon>
        <taxon>Bacilli</taxon>
        <taxon>Lactobacillales</taxon>
        <taxon>Lactobacillaceae</taxon>
        <taxon>Levilactobacillus</taxon>
    </lineage>
</organism>
<dbReference type="GeneID" id="84782867"/>
<dbReference type="Proteomes" id="UP000051162">
    <property type="component" value="Unassembled WGS sequence"/>
</dbReference>
<dbReference type="EMBL" id="AZDT01000024">
    <property type="protein sequence ID" value="KRK76178.1"/>
    <property type="molecule type" value="Genomic_DNA"/>
</dbReference>
<comment type="caution">
    <text evidence="2">The sequence shown here is derived from an EMBL/GenBank/DDBJ whole genome shotgun (WGS) entry which is preliminary data.</text>
</comment>